<organism evidence="1 2">
    <name type="scientific">Apiospora rasikravindrae</name>
    <dbReference type="NCBI Taxonomy" id="990691"/>
    <lineage>
        <taxon>Eukaryota</taxon>
        <taxon>Fungi</taxon>
        <taxon>Dikarya</taxon>
        <taxon>Ascomycota</taxon>
        <taxon>Pezizomycotina</taxon>
        <taxon>Sordariomycetes</taxon>
        <taxon>Xylariomycetidae</taxon>
        <taxon>Amphisphaeriales</taxon>
        <taxon>Apiosporaceae</taxon>
        <taxon>Apiospora</taxon>
    </lineage>
</organism>
<evidence type="ECO:0000313" key="1">
    <source>
        <dbReference type="EMBL" id="KAK8022423.1"/>
    </source>
</evidence>
<dbReference type="EMBL" id="JAQQWK010000012">
    <property type="protein sequence ID" value="KAK8022423.1"/>
    <property type="molecule type" value="Genomic_DNA"/>
</dbReference>
<dbReference type="Proteomes" id="UP001444661">
    <property type="component" value="Unassembled WGS sequence"/>
</dbReference>
<reference evidence="1 2" key="1">
    <citation type="submission" date="2023-01" db="EMBL/GenBank/DDBJ databases">
        <title>Analysis of 21 Apiospora genomes using comparative genomics revels a genus with tremendous synthesis potential of carbohydrate active enzymes and secondary metabolites.</title>
        <authorList>
            <person name="Sorensen T."/>
        </authorList>
    </citation>
    <scope>NUCLEOTIDE SEQUENCE [LARGE SCALE GENOMIC DNA]</scope>
    <source>
        <strain evidence="1 2">CBS 33761</strain>
    </source>
</reference>
<proteinExistence type="predicted"/>
<keyword evidence="2" id="KW-1185">Reference proteome</keyword>
<name>A0ABR1RX20_9PEZI</name>
<protein>
    <submittedName>
        <fullName evidence="1">Uncharacterized protein</fullName>
    </submittedName>
</protein>
<comment type="caution">
    <text evidence="1">The sequence shown here is derived from an EMBL/GenBank/DDBJ whole genome shotgun (WGS) entry which is preliminary data.</text>
</comment>
<evidence type="ECO:0000313" key="2">
    <source>
        <dbReference type="Proteomes" id="UP001444661"/>
    </source>
</evidence>
<gene>
    <name evidence="1" type="ORF">PG993_013190</name>
</gene>
<accession>A0ABR1RX20</accession>
<sequence>MILPHRGPSFTGILKYRKENGQSVAFFGPPKGPVHNMITANVRDHAGARRVLAPAFSEATFKARTHSPPNDGWMIPQQR</sequence>